<reference evidence="1" key="2">
    <citation type="submission" date="2025-09" db="UniProtKB">
        <authorList>
            <consortium name="EnsemblPlants"/>
        </authorList>
    </citation>
    <scope>IDENTIFICATION</scope>
</reference>
<sequence>MARAATTRAVAPATMLVVASLLAVVALALAPRGASAALSCSTVYDTLMPCLGYVQSGGAVPQACCGGIKSLVSRASSTTDRRAVCSCLKNLAKAAAGSGSYIDRAAGLPRKCGVHLPFKISPNVNCNSIN</sequence>
<name>A0ACD5U248_AVESA</name>
<reference evidence="1" key="1">
    <citation type="submission" date="2021-05" db="EMBL/GenBank/DDBJ databases">
        <authorList>
            <person name="Scholz U."/>
            <person name="Mascher M."/>
            <person name="Fiebig A."/>
        </authorList>
    </citation>
    <scope>NUCLEOTIDE SEQUENCE [LARGE SCALE GENOMIC DNA]</scope>
</reference>
<evidence type="ECO:0000313" key="1">
    <source>
        <dbReference type="EnsemblPlants" id="AVESA.00010b.r2.1DG0167240.1.CDS"/>
    </source>
</evidence>
<organism evidence="1 2">
    <name type="scientific">Avena sativa</name>
    <name type="common">Oat</name>
    <dbReference type="NCBI Taxonomy" id="4498"/>
    <lineage>
        <taxon>Eukaryota</taxon>
        <taxon>Viridiplantae</taxon>
        <taxon>Streptophyta</taxon>
        <taxon>Embryophyta</taxon>
        <taxon>Tracheophyta</taxon>
        <taxon>Spermatophyta</taxon>
        <taxon>Magnoliopsida</taxon>
        <taxon>Liliopsida</taxon>
        <taxon>Poales</taxon>
        <taxon>Poaceae</taxon>
        <taxon>BOP clade</taxon>
        <taxon>Pooideae</taxon>
        <taxon>Poodae</taxon>
        <taxon>Poeae</taxon>
        <taxon>Poeae Chloroplast Group 1 (Aveneae type)</taxon>
        <taxon>Aveninae</taxon>
        <taxon>Avena</taxon>
    </lineage>
</organism>
<dbReference type="Proteomes" id="UP001732700">
    <property type="component" value="Chromosome 1D"/>
</dbReference>
<protein>
    <submittedName>
        <fullName evidence="1">Uncharacterized protein</fullName>
    </submittedName>
</protein>
<evidence type="ECO:0000313" key="2">
    <source>
        <dbReference type="Proteomes" id="UP001732700"/>
    </source>
</evidence>
<accession>A0ACD5U248</accession>
<keyword evidence="2" id="KW-1185">Reference proteome</keyword>
<proteinExistence type="predicted"/>
<dbReference type="EnsemblPlants" id="AVESA.00010b.r2.1DG0167240.1">
    <property type="protein sequence ID" value="AVESA.00010b.r2.1DG0167240.1.CDS"/>
    <property type="gene ID" value="AVESA.00010b.r2.1DG0167240"/>
</dbReference>